<gene>
    <name evidence="2" type="ORF">MYCFIDRAFT_120462</name>
</gene>
<reference evidence="2 3" key="1">
    <citation type="journal article" date="2012" name="PLoS Pathog.">
        <title>Diverse lifestyles and strategies of plant pathogenesis encoded in the genomes of eighteen Dothideomycetes fungi.</title>
        <authorList>
            <person name="Ohm R.A."/>
            <person name="Feau N."/>
            <person name="Henrissat B."/>
            <person name="Schoch C.L."/>
            <person name="Horwitz B.A."/>
            <person name="Barry K.W."/>
            <person name="Condon B.J."/>
            <person name="Copeland A.C."/>
            <person name="Dhillon B."/>
            <person name="Glaser F."/>
            <person name="Hesse C.N."/>
            <person name="Kosti I."/>
            <person name="LaButti K."/>
            <person name="Lindquist E.A."/>
            <person name="Lucas S."/>
            <person name="Salamov A.A."/>
            <person name="Bradshaw R.E."/>
            <person name="Ciuffetti L."/>
            <person name="Hamelin R.C."/>
            <person name="Kema G.H.J."/>
            <person name="Lawrence C."/>
            <person name="Scott J.A."/>
            <person name="Spatafora J.W."/>
            <person name="Turgeon B.G."/>
            <person name="de Wit P.J.G.M."/>
            <person name="Zhong S."/>
            <person name="Goodwin S.B."/>
            <person name="Grigoriev I.V."/>
        </authorList>
    </citation>
    <scope>NUCLEOTIDE SEQUENCE [LARGE SCALE GENOMIC DNA]</scope>
    <source>
        <strain evidence="2 3">CIRAD86</strain>
    </source>
</reference>
<dbReference type="HOGENOM" id="CLU_007383_10_4_1"/>
<feature type="domain" description="NAD(P)-binding" evidence="1">
    <location>
        <begin position="8"/>
        <end position="153"/>
    </location>
</feature>
<dbReference type="Gene3D" id="3.90.25.10">
    <property type="entry name" value="UDP-galactose 4-epimerase, domain 1"/>
    <property type="match status" value="1"/>
</dbReference>
<dbReference type="VEuPathDB" id="FungiDB:MYCFIDRAFT_120462"/>
<sequence>PTPFLLTGITGGLGHKILTSMLHTHHIPPTSIIATSRHNDTLTTQTFESQNLLFRHADYTSPSTLTSAFQNVQNLLFVSSSERDSTKRIAEHRNVIDAAKKADVKRVWYVSLGFGGWGDGSKIKFQHAHYETEKMLRNSGLEFVSLRAGVYADAFPLFLNWYPESEEVLMPNIQPAVEEGRIAFTSREELGEVIAKVLVEGLGGIQPRGERRIVLLTAMRTYSLLEIVEVIGEVRGRRVKVRYLEPEEWIRESAKGDIGGKSEAWFQARLVFFQGICNGDAEVTDSAMMTLLGREPETGVQTVKRLLKQNPEYRWHQNH</sequence>
<dbReference type="KEGG" id="pfj:MYCFIDRAFT_120462"/>
<evidence type="ECO:0000259" key="1">
    <source>
        <dbReference type="Pfam" id="PF13460"/>
    </source>
</evidence>
<dbReference type="STRING" id="383855.M3AW51"/>
<dbReference type="SUPFAM" id="SSF51735">
    <property type="entry name" value="NAD(P)-binding Rossmann-fold domains"/>
    <property type="match status" value="1"/>
</dbReference>
<dbReference type="EMBL" id="KB446559">
    <property type="protein sequence ID" value="EME81687.1"/>
    <property type="molecule type" value="Genomic_DNA"/>
</dbReference>
<accession>M3AW51</accession>
<organism evidence="2 3">
    <name type="scientific">Pseudocercospora fijiensis (strain CIRAD86)</name>
    <name type="common">Black leaf streak disease fungus</name>
    <name type="synonym">Mycosphaerella fijiensis</name>
    <dbReference type="NCBI Taxonomy" id="383855"/>
    <lineage>
        <taxon>Eukaryota</taxon>
        <taxon>Fungi</taxon>
        <taxon>Dikarya</taxon>
        <taxon>Ascomycota</taxon>
        <taxon>Pezizomycotina</taxon>
        <taxon>Dothideomycetes</taxon>
        <taxon>Dothideomycetidae</taxon>
        <taxon>Mycosphaerellales</taxon>
        <taxon>Mycosphaerellaceae</taxon>
        <taxon>Pseudocercospora</taxon>
    </lineage>
</organism>
<evidence type="ECO:0000313" key="3">
    <source>
        <dbReference type="Proteomes" id="UP000016932"/>
    </source>
</evidence>
<dbReference type="InterPro" id="IPR036291">
    <property type="entry name" value="NAD(P)-bd_dom_sf"/>
</dbReference>
<protein>
    <recommendedName>
        <fullName evidence="1">NAD(P)-binding domain-containing protein</fullName>
    </recommendedName>
</protein>
<feature type="non-terminal residue" evidence="2">
    <location>
        <position position="319"/>
    </location>
</feature>
<feature type="non-terminal residue" evidence="2">
    <location>
        <position position="1"/>
    </location>
</feature>
<keyword evidence="3" id="KW-1185">Reference proteome</keyword>
<dbReference type="PANTHER" id="PTHR47129:SF1">
    <property type="entry name" value="NMRA-LIKE DOMAIN-CONTAINING PROTEIN"/>
    <property type="match status" value="1"/>
</dbReference>
<dbReference type="Gene3D" id="3.40.50.720">
    <property type="entry name" value="NAD(P)-binding Rossmann-like Domain"/>
    <property type="match status" value="1"/>
</dbReference>
<dbReference type="eggNOG" id="ENOG502S5T1">
    <property type="taxonomic scope" value="Eukaryota"/>
</dbReference>
<dbReference type="Proteomes" id="UP000016932">
    <property type="component" value="Unassembled WGS sequence"/>
</dbReference>
<dbReference type="GeneID" id="19330419"/>
<dbReference type="InterPro" id="IPR016040">
    <property type="entry name" value="NAD(P)-bd_dom"/>
</dbReference>
<name>M3AW51_PSEFD</name>
<dbReference type="InterPro" id="IPR052718">
    <property type="entry name" value="NmrA-type_oxidoreductase"/>
</dbReference>
<dbReference type="OrthoDB" id="419598at2759"/>
<dbReference type="Pfam" id="PF13460">
    <property type="entry name" value="NAD_binding_10"/>
    <property type="match status" value="1"/>
</dbReference>
<dbReference type="PANTHER" id="PTHR47129">
    <property type="entry name" value="QUINONE OXIDOREDUCTASE 2"/>
    <property type="match status" value="1"/>
</dbReference>
<dbReference type="AlphaFoldDB" id="M3AW51"/>
<evidence type="ECO:0000313" key="2">
    <source>
        <dbReference type="EMBL" id="EME81687.1"/>
    </source>
</evidence>
<proteinExistence type="predicted"/>
<dbReference type="RefSeq" id="XP_007927280.1">
    <property type="nucleotide sequence ID" value="XM_007929089.1"/>
</dbReference>